<protein>
    <submittedName>
        <fullName evidence="1">2OG-Fe(II) oxygenase superfamily protein</fullName>
    </submittedName>
</protein>
<dbReference type="EMBL" id="JAGRRH010000114">
    <property type="protein sequence ID" value="KAG7336637.1"/>
    <property type="molecule type" value="Genomic_DNA"/>
</dbReference>
<dbReference type="PANTHER" id="PTHR48420">
    <property type="entry name" value="NON-HAEM DIOXYGENASE N-TERMINAL DOMAIN-CONTAINING PROTEIN"/>
    <property type="match status" value="1"/>
</dbReference>
<gene>
    <name evidence="2" type="ORF">IV203_024128</name>
    <name evidence="1" type="ORF">IV203_024571</name>
</gene>
<dbReference type="Proteomes" id="UP000693970">
    <property type="component" value="Unassembled WGS sequence"/>
</dbReference>
<evidence type="ECO:0000313" key="2">
    <source>
        <dbReference type="EMBL" id="KAG7340585.1"/>
    </source>
</evidence>
<evidence type="ECO:0000313" key="1">
    <source>
        <dbReference type="EMBL" id="KAG7336637.1"/>
    </source>
</evidence>
<organism evidence="1 3">
    <name type="scientific">Nitzschia inconspicua</name>
    <dbReference type="NCBI Taxonomy" id="303405"/>
    <lineage>
        <taxon>Eukaryota</taxon>
        <taxon>Sar</taxon>
        <taxon>Stramenopiles</taxon>
        <taxon>Ochrophyta</taxon>
        <taxon>Bacillariophyta</taxon>
        <taxon>Bacillariophyceae</taxon>
        <taxon>Bacillariophycidae</taxon>
        <taxon>Bacillariales</taxon>
        <taxon>Bacillariaceae</taxon>
        <taxon>Nitzschia</taxon>
    </lineage>
</organism>
<reference evidence="1" key="1">
    <citation type="journal article" date="2021" name="Sci. Rep.">
        <title>Diploid genomic architecture of Nitzschia inconspicua, an elite biomass production diatom.</title>
        <authorList>
            <person name="Oliver A."/>
            <person name="Podell S."/>
            <person name="Pinowska A."/>
            <person name="Traller J.C."/>
            <person name="Smith S.R."/>
            <person name="McClure R."/>
            <person name="Beliaev A."/>
            <person name="Bohutskyi P."/>
            <person name="Hill E.A."/>
            <person name="Rabines A."/>
            <person name="Zheng H."/>
            <person name="Allen L.Z."/>
            <person name="Kuo A."/>
            <person name="Grigoriev I.V."/>
            <person name="Allen A.E."/>
            <person name="Hazlebeck D."/>
            <person name="Allen E.E."/>
        </authorList>
    </citation>
    <scope>NUCLEOTIDE SEQUENCE</scope>
    <source>
        <strain evidence="1">Hildebrandi</strain>
    </source>
</reference>
<dbReference type="AlphaFoldDB" id="A0A9K3K475"/>
<evidence type="ECO:0000313" key="3">
    <source>
        <dbReference type="Proteomes" id="UP000693970"/>
    </source>
</evidence>
<sequence length="371" mass="41027">MTTAPPQTAQVVVLDFDDLVADPSTATRALMQQAFGPDGVGLIAIRNVPKFTELKHSLLSQAHTLAHLPEDELQKLEDVDSLYNSGWSHGKEKLKADTADWNKASFYFNPLVDAPGTEQDRQQYPYSYPCNRWPSSRMPDLEPAAKRLGSLMKDVAVLLSKHIDDYAHSVHPTSYQPSTLYDSLKNTEKAKGRLLYYYPLGGTPNDTTDGNHQNDSEDSWIGWHNDSGFLTCLSGGLFLQPDGTILPKSPDPSAGLYVVDRQDHVLKVELPTDCMGIQIGECTQILTNGAVVATPHCVRGVPGVARTSMACFIDTPPGYRLSSPPSEDDNHMLLAQSSSRVPPLSKRWTNGMTFGDFLAKTFQMYYEFDNQ</sequence>
<dbReference type="EMBL" id="JAGRRH010000027">
    <property type="protein sequence ID" value="KAG7340585.1"/>
    <property type="molecule type" value="Genomic_DNA"/>
</dbReference>
<accession>A0A9K3K475</accession>
<dbReference type="OrthoDB" id="438224at2759"/>
<keyword evidence="3" id="KW-1185">Reference proteome</keyword>
<reference evidence="1" key="2">
    <citation type="submission" date="2021-04" db="EMBL/GenBank/DDBJ databases">
        <authorList>
            <person name="Podell S."/>
        </authorList>
    </citation>
    <scope>NUCLEOTIDE SEQUENCE</scope>
    <source>
        <strain evidence="1">Hildebrandi</strain>
    </source>
</reference>
<comment type="caution">
    <text evidence="1">The sequence shown here is derived from an EMBL/GenBank/DDBJ whole genome shotgun (WGS) entry which is preliminary data.</text>
</comment>
<name>A0A9K3K475_9STRA</name>
<proteinExistence type="predicted"/>
<dbReference type="PANTHER" id="PTHR48420:SF1">
    <property type="entry name" value="NON-HAEM DIOXYGENASE N-TERMINAL DOMAIN-CONTAINING PROTEIN"/>
    <property type="match status" value="1"/>
</dbReference>